<evidence type="ECO:0000313" key="3">
    <source>
        <dbReference type="Proteomes" id="UP000245390"/>
    </source>
</evidence>
<reference evidence="2 3" key="1">
    <citation type="submission" date="2018-05" db="EMBL/GenBank/DDBJ databases">
        <title>Genomic Encyclopedia of Type Strains, Phase IV (KMG-IV): sequencing the most valuable type-strain genomes for metagenomic binning, comparative biology and taxonomic classification.</title>
        <authorList>
            <person name="Goeker M."/>
        </authorList>
    </citation>
    <scope>NUCLEOTIDE SEQUENCE [LARGE SCALE GENOMIC DNA]</scope>
    <source>
        <strain evidence="2 3">DSM 103371</strain>
    </source>
</reference>
<proteinExistence type="predicted"/>
<evidence type="ECO:0000256" key="1">
    <source>
        <dbReference type="SAM" id="MobiDB-lite"/>
    </source>
</evidence>
<feature type="compositionally biased region" description="Acidic residues" evidence="1">
    <location>
        <begin position="131"/>
        <end position="140"/>
    </location>
</feature>
<sequence length="171" mass="19569">MLFRMRAHVADLISGSPALRSVLGHISERTGLDPRERHRLENEALARRHEREKIALEGQKKALDKIDRRERVSLERDLKREALMERTKKKEKRAAEDKDKVRVQRTDPRLLDEGALGQEFNAEARASQGESADDGDGDDGGDLRKSWKQRADEIGQRRGRGCGFKMERDGD</sequence>
<evidence type="ECO:0000313" key="2">
    <source>
        <dbReference type="EMBL" id="PWK51649.1"/>
    </source>
</evidence>
<comment type="caution">
    <text evidence="2">The sequence shown here is derived from an EMBL/GenBank/DDBJ whole genome shotgun (WGS) entry which is preliminary data.</text>
</comment>
<feature type="compositionally biased region" description="Basic and acidic residues" evidence="1">
    <location>
        <begin position="77"/>
        <end position="112"/>
    </location>
</feature>
<accession>A0A316FST6</accession>
<feature type="compositionally biased region" description="Basic and acidic residues" evidence="1">
    <location>
        <begin position="141"/>
        <end position="156"/>
    </location>
</feature>
<dbReference type="Proteomes" id="UP000245390">
    <property type="component" value="Unassembled WGS sequence"/>
</dbReference>
<dbReference type="EMBL" id="QGGV01000018">
    <property type="protein sequence ID" value="PWK51649.1"/>
    <property type="molecule type" value="Genomic_DNA"/>
</dbReference>
<name>A0A316FST6_9RHOB</name>
<feature type="region of interest" description="Disordered" evidence="1">
    <location>
        <begin position="77"/>
        <end position="171"/>
    </location>
</feature>
<keyword evidence="3" id="KW-1185">Reference proteome</keyword>
<protein>
    <submittedName>
        <fullName evidence="2">Uncharacterized protein</fullName>
    </submittedName>
</protein>
<gene>
    <name evidence="2" type="ORF">C8D95_1182</name>
</gene>
<organism evidence="2 3">
    <name type="scientific">Silicimonas algicola</name>
    <dbReference type="NCBI Taxonomy" id="1826607"/>
    <lineage>
        <taxon>Bacteria</taxon>
        <taxon>Pseudomonadati</taxon>
        <taxon>Pseudomonadota</taxon>
        <taxon>Alphaproteobacteria</taxon>
        <taxon>Rhodobacterales</taxon>
        <taxon>Paracoccaceae</taxon>
    </lineage>
</organism>
<dbReference type="AlphaFoldDB" id="A0A316FST6"/>